<evidence type="ECO:0008006" key="12">
    <source>
        <dbReference type="Google" id="ProtNLM"/>
    </source>
</evidence>
<sequence length="589" mass="65587">ITSLASLRSLIDGALQSESGTLGPHVLETAKQHSNQLVLALLGLLTARSIYPILKRSTTFRELDGPKPESVLWGDEALLFRPETSLTTHEELLKTYGSVCKIKGMFGEDRLWIADPRAMNDIILKAYDSFHEPEPFLIWMRLATGNHLLTTHGKSTFYDINTRCNARFSTQYLPPAICVNTPTFTAIAHQLEDIIASKAQASYSASGGMSGVVDIYPWMGNVALEMIGQAGMGYSFGALEGEEHAYLKASQQLFPSMNALWFVRPFLTTLVNLGSSVFRRAVVDRLPFKRVQDMKSVADIMDSTAVHIYQKKKAALASGTLESEIAAGQDIISMLLKQNEVVSPEEQMNEEEIIAHVNALVFAGNDTTSAALAQTFYLLAKHLDVQDRIREEVQEAHRLYGRDLDYDQLNSLTFLDAVCRESLRLWAPAQMVERIACVDYNLPLHYPVKSKDGKTMISNIHVPKGTHIYLSLSSTNRDKQTWGEDADKFNPYRWLEPMPSSVSESRIPGVYSNMMTFLGGPRACLGFKFSQLEMKIVLSLLISRFRFDLGSEDIGWVAGGVVRPHVRGKDGVIDFARGPTLPMKVTVLE</sequence>
<dbReference type="PANTHER" id="PTHR24305">
    <property type="entry name" value="CYTOCHROME P450"/>
    <property type="match status" value="1"/>
</dbReference>
<dbReference type="EMBL" id="CAJMWV010008745">
    <property type="protein sequence ID" value="CAE6536761.1"/>
    <property type="molecule type" value="Genomic_DNA"/>
</dbReference>
<keyword evidence="4 9" id="KW-0349">Heme</keyword>
<evidence type="ECO:0000313" key="10">
    <source>
        <dbReference type="EMBL" id="CAE6536761.1"/>
    </source>
</evidence>
<dbReference type="GO" id="GO:0020037">
    <property type="term" value="F:heme binding"/>
    <property type="evidence" value="ECO:0007669"/>
    <property type="project" value="InterPro"/>
</dbReference>
<comment type="cofactor">
    <cofactor evidence="1 9">
        <name>heme</name>
        <dbReference type="ChEBI" id="CHEBI:30413"/>
    </cofactor>
</comment>
<dbReference type="InterPro" id="IPR002401">
    <property type="entry name" value="Cyt_P450_E_grp-I"/>
</dbReference>
<dbReference type="PANTHER" id="PTHR24305:SF166">
    <property type="entry name" value="CYTOCHROME P450 12A4, MITOCHONDRIAL-RELATED"/>
    <property type="match status" value="1"/>
</dbReference>
<dbReference type="GO" id="GO:0004497">
    <property type="term" value="F:monooxygenase activity"/>
    <property type="evidence" value="ECO:0007669"/>
    <property type="project" value="UniProtKB-KW"/>
</dbReference>
<dbReference type="GO" id="GO:0005506">
    <property type="term" value="F:iron ion binding"/>
    <property type="evidence" value="ECO:0007669"/>
    <property type="project" value="InterPro"/>
</dbReference>
<dbReference type="Pfam" id="PF00067">
    <property type="entry name" value="p450"/>
    <property type="match status" value="1"/>
</dbReference>
<evidence type="ECO:0000256" key="6">
    <source>
        <dbReference type="ARBA" id="ARBA00023002"/>
    </source>
</evidence>
<dbReference type="InterPro" id="IPR050121">
    <property type="entry name" value="Cytochrome_P450_monoxygenase"/>
</dbReference>
<gene>
    <name evidence="10" type="ORF">RDB_LOCUS166420</name>
</gene>
<evidence type="ECO:0000256" key="3">
    <source>
        <dbReference type="ARBA" id="ARBA00010617"/>
    </source>
</evidence>
<evidence type="ECO:0000256" key="7">
    <source>
        <dbReference type="ARBA" id="ARBA00023004"/>
    </source>
</evidence>
<dbReference type="AlphaFoldDB" id="A0A8H3HUJ9"/>
<evidence type="ECO:0000313" key="11">
    <source>
        <dbReference type="Proteomes" id="UP000663831"/>
    </source>
</evidence>
<keyword evidence="6" id="KW-0560">Oxidoreductase</keyword>
<dbReference type="Proteomes" id="UP000663831">
    <property type="component" value="Unassembled WGS sequence"/>
</dbReference>
<dbReference type="InterPro" id="IPR036396">
    <property type="entry name" value="Cyt_P450_sf"/>
</dbReference>
<dbReference type="InterPro" id="IPR001128">
    <property type="entry name" value="Cyt_P450"/>
</dbReference>
<evidence type="ECO:0000256" key="4">
    <source>
        <dbReference type="ARBA" id="ARBA00022617"/>
    </source>
</evidence>
<keyword evidence="8" id="KW-0503">Monooxygenase</keyword>
<dbReference type="PRINTS" id="PR00463">
    <property type="entry name" value="EP450I"/>
</dbReference>
<keyword evidence="7 9" id="KW-0408">Iron</keyword>
<protein>
    <recommendedName>
        <fullName evidence="12">Cytochrome P450 family protein</fullName>
    </recommendedName>
</protein>
<comment type="similarity">
    <text evidence="3">Belongs to the cytochrome P450 family.</text>
</comment>
<comment type="caution">
    <text evidence="10">The sequence shown here is derived from an EMBL/GenBank/DDBJ whole genome shotgun (WGS) entry which is preliminary data.</text>
</comment>
<evidence type="ECO:0000256" key="8">
    <source>
        <dbReference type="ARBA" id="ARBA00023033"/>
    </source>
</evidence>
<dbReference type="GO" id="GO:0016705">
    <property type="term" value="F:oxidoreductase activity, acting on paired donors, with incorporation or reduction of molecular oxygen"/>
    <property type="evidence" value="ECO:0007669"/>
    <property type="project" value="InterPro"/>
</dbReference>
<comment type="pathway">
    <text evidence="2">Secondary metabolite biosynthesis.</text>
</comment>
<feature type="non-terminal residue" evidence="10">
    <location>
        <position position="1"/>
    </location>
</feature>
<dbReference type="Gene3D" id="1.10.630.10">
    <property type="entry name" value="Cytochrome P450"/>
    <property type="match status" value="1"/>
</dbReference>
<evidence type="ECO:0000256" key="5">
    <source>
        <dbReference type="ARBA" id="ARBA00022723"/>
    </source>
</evidence>
<evidence type="ECO:0000256" key="1">
    <source>
        <dbReference type="ARBA" id="ARBA00001971"/>
    </source>
</evidence>
<dbReference type="PRINTS" id="PR00385">
    <property type="entry name" value="P450"/>
</dbReference>
<accession>A0A8H3HUJ9</accession>
<organism evidence="10 11">
    <name type="scientific">Rhizoctonia solani</name>
    <dbReference type="NCBI Taxonomy" id="456999"/>
    <lineage>
        <taxon>Eukaryota</taxon>
        <taxon>Fungi</taxon>
        <taxon>Dikarya</taxon>
        <taxon>Basidiomycota</taxon>
        <taxon>Agaricomycotina</taxon>
        <taxon>Agaricomycetes</taxon>
        <taxon>Cantharellales</taxon>
        <taxon>Ceratobasidiaceae</taxon>
        <taxon>Rhizoctonia</taxon>
    </lineage>
</organism>
<proteinExistence type="inferred from homology"/>
<keyword evidence="5 9" id="KW-0479">Metal-binding</keyword>
<evidence type="ECO:0000256" key="9">
    <source>
        <dbReference type="PIRSR" id="PIRSR602401-1"/>
    </source>
</evidence>
<name>A0A8H3HUJ9_9AGAM</name>
<feature type="binding site" description="axial binding residue" evidence="9">
    <location>
        <position position="524"/>
    </location>
    <ligand>
        <name>heme</name>
        <dbReference type="ChEBI" id="CHEBI:30413"/>
    </ligand>
    <ligandPart>
        <name>Fe</name>
        <dbReference type="ChEBI" id="CHEBI:18248"/>
    </ligandPart>
</feature>
<dbReference type="SUPFAM" id="SSF48264">
    <property type="entry name" value="Cytochrome P450"/>
    <property type="match status" value="1"/>
</dbReference>
<reference evidence="10" key="1">
    <citation type="submission" date="2021-01" db="EMBL/GenBank/DDBJ databases">
        <authorList>
            <person name="Kaushik A."/>
        </authorList>
    </citation>
    <scope>NUCLEOTIDE SEQUENCE</scope>
    <source>
        <strain evidence="10">AG3-1AP</strain>
    </source>
</reference>
<evidence type="ECO:0000256" key="2">
    <source>
        <dbReference type="ARBA" id="ARBA00005179"/>
    </source>
</evidence>